<dbReference type="GO" id="GO:0009039">
    <property type="term" value="F:urease activity"/>
    <property type="evidence" value="ECO:0007669"/>
    <property type="project" value="UniProtKB-EC"/>
</dbReference>
<sequence>MRLNVPSGNAVRFEPGEAKTVELVEFGGNKIIYGFHNKIDGKL</sequence>
<dbReference type="Gene3D" id="2.10.150.10">
    <property type="entry name" value="Urease, beta subunit"/>
    <property type="match status" value="1"/>
</dbReference>
<dbReference type="InterPro" id="IPR050069">
    <property type="entry name" value="Urease_subunit"/>
</dbReference>
<dbReference type="EMBL" id="LR134405">
    <property type="protein sequence ID" value="VEH67059.1"/>
    <property type="molecule type" value="Genomic_DNA"/>
</dbReference>
<protein>
    <submittedName>
        <fullName evidence="3">Urease subunit beta</fullName>
        <ecNumber evidence="3">3.5.1.5</ecNumber>
    </submittedName>
</protein>
<evidence type="ECO:0000256" key="1">
    <source>
        <dbReference type="ARBA" id="ARBA00022801"/>
    </source>
</evidence>
<evidence type="ECO:0000256" key="2">
    <source>
        <dbReference type="ARBA" id="ARBA00047778"/>
    </source>
</evidence>
<evidence type="ECO:0000313" key="3">
    <source>
        <dbReference type="EMBL" id="VEH67059.1"/>
    </source>
</evidence>
<organism evidence="3 4">
    <name type="scientific">Rodentibacter pneumotropicus</name>
    <dbReference type="NCBI Taxonomy" id="758"/>
    <lineage>
        <taxon>Bacteria</taxon>
        <taxon>Pseudomonadati</taxon>
        <taxon>Pseudomonadota</taxon>
        <taxon>Gammaproteobacteria</taxon>
        <taxon>Pasteurellales</taxon>
        <taxon>Pasteurellaceae</taxon>
        <taxon>Rodentibacter</taxon>
    </lineage>
</organism>
<comment type="catalytic activity">
    <reaction evidence="2">
        <text>urea + 2 H2O + H(+) = hydrogencarbonate + 2 NH4(+)</text>
        <dbReference type="Rhea" id="RHEA:20557"/>
        <dbReference type="ChEBI" id="CHEBI:15377"/>
        <dbReference type="ChEBI" id="CHEBI:15378"/>
        <dbReference type="ChEBI" id="CHEBI:16199"/>
        <dbReference type="ChEBI" id="CHEBI:17544"/>
        <dbReference type="ChEBI" id="CHEBI:28938"/>
        <dbReference type="EC" id="3.5.1.5"/>
    </reaction>
</comment>
<name>A0A448MPI7_9PAST</name>
<dbReference type="PANTHER" id="PTHR33569:SF1">
    <property type="entry name" value="UREASE"/>
    <property type="match status" value="1"/>
</dbReference>
<gene>
    <name evidence="3" type="primary">ureB_2</name>
    <name evidence="3" type="ORF">NCTC8284_02245</name>
</gene>
<dbReference type="KEGG" id="rpne:NCTC8284_02245"/>
<dbReference type="GO" id="GO:0035550">
    <property type="term" value="C:urease complex"/>
    <property type="evidence" value="ECO:0007669"/>
    <property type="project" value="InterPro"/>
</dbReference>
<accession>A0A448MPI7</accession>
<keyword evidence="1 3" id="KW-0378">Hydrolase</keyword>
<dbReference type="SUPFAM" id="SSF51278">
    <property type="entry name" value="Urease, beta-subunit"/>
    <property type="match status" value="1"/>
</dbReference>
<dbReference type="EC" id="3.5.1.5" evidence="3"/>
<dbReference type="Pfam" id="PF00699">
    <property type="entry name" value="Urease_beta"/>
    <property type="match status" value="1"/>
</dbReference>
<reference evidence="3 4" key="1">
    <citation type="submission" date="2018-12" db="EMBL/GenBank/DDBJ databases">
        <authorList>
            <consortium name="Pathogen Informatics"/>
        </authorList>
    </citation>
    <scope>NUCLEOTIDE SEQUENCE [LARGE SCALE GENOMIC DNA]</scope>
    <source>
        <strain evidence="3 4">NCTC8284</strain>
    </source>
</reference>
<dbReference type="InterPro" id="IPR036461">
    <property type="entry name" value="Urease_betasu_sf"/>
</dbReference>
<dbReference type="PANTHER" id="PTHR33569">
    <property type="entry name" value="UREASE"/>
    <property type="match status" value="1"/>
</dbReference>
<evidence type="ECO:0000313" key="4">
    <source>
        <dbReference type="Proteomes" id="UP000278733"/>
    </source>
</evidence>
<dbReference type="GO" id="GO:0043419">
    <property type="term" value="P:urea catabolic process"/>
    <property type="evidence" value="ECO:0007669"/>
    <property type="project" value="InterPro"/>
</dbReference>
<dbReference type="Proteomes" id="UP000278733">
    <property type="component" value="Chromosome"/>
</dbReference>
<dbReference type="InterPro" id="IPR002019">
    <property type="entry name" value="Urease_beta-like"/>
</dbReference>
<dbReference type="AlphaFoldDB" id="A0A448MPI7"/>
<proteinExistence type="predicted"/>